<gene>
    <name evidence="13" type="ORF">BRAN1462_LOCUS3839</name>
</gene>
<dbReference type="InterPro" id="IPR010989">
    <property type="entry name" value="SNARE"/>
</dbReference>
<name>A0A7S2MRE5_9DINO</name>
<evidence type="ECO:0000256" key="2">
    <source>
        <dbReference type="ARBA" id="ARBA00022448"/>
    </source>
</evidence>
<accession>A0A7S2MRE5</accession>
<evidence type="ECO:0000256" key="5">
    <source>
        <dbReference type="ARBA" id="ARBA00022989"/>
    </source>
</evidence>
<evidence type="ECO:0000256" key="11">
    <source>
        <dbReference type="SAM" id="Phobius"/>
    </source>
</evidence>
<evidence type="ECO:0000256" key="1">
    <source>
        <dbReference type="ARBA" id="ARBA00009063"/>
    </source>
</evidence>
<keyword evidence="2" id="KW-0813">Transport</keyword>
<evidence type="ECO:0000256" key="8">
    <source>
        <dbReference type="ARBA" id="ARBA00037801"/>
    </source>
</evidence>
<proteinExistence type="inferred from homology"/>
<dbReference type="GO" id="GO:0005794">
    <property type="term" value="C:Golgi apparatus"/>
    <property type="evidence" value="ECO:0007669"/>
    <property type="project" value="UniProtKB-SubCell"/>
</dbReference>
<evidence type="ECO:0000256" key="6">
    <source>
        <dbReference type="ARBA" id="ARBA00023034"/>
    </source>
</evidence>
<feature type="domain" description="T-SNARE coiled-coil homology" evidence="12">
    <location>
        <begin position="156"/>
        <end position="218"/>
    </location>
</feature>
<evidence type="ECO:0000256" key="3">
    <source>
        <dbReference type="ARBA" id="ARBA00022692"/>
    </source>
</evidence>
<dbReference type="FunFam" id="1.20.58.90:FF:000004">
    <property type="entry name" value="Syntaxin 10"/>
    <property type="match status" value="1"/>
</dbReference>
<dbReference type="AlphaFoldDB" id="A0A7S2MRE5"/>
<dbReference type="Pfam" id="PF09177">
    <property type="entry name" value="STX6_10_61_N"/>
    <property type="match status" value="1"/>
</dbReference>
<dbReference type="PROSITE" id="PS50192">
    <property type="entry name" value="T_SNARE"/>
    <property type="match status" value="1"/>
</dbReference>
<evidence type="ECO:0000256" key="4">
    <source>
        <dbReference type="ARBA" id="ARBA00022927"/>
    </source>
</evidence>
<feature type="coiled-coil region" evidence="9">
    <location>
        <begin position="180"/>
        <end position="214"/>
    </location>
</feature>
<dbReference type="Gene3D" id="1.20.5.110">
    <property type="match status" value="1"/>
</dbReference>
<evidence type="ECO:0000256" key="9">
    <source>
        <dbReference type="SAM" id="Coils"/>
    </source>
</evidence>
<comment type="similarity">
    <text evidence="1">Belongs to the syntaxin family.</text>
</comment>
<organism evidence="13">
    <name type="scientific">Zooxanthella nutricula</name>
    <dbReference type="NCBI Taxonomy" id="1333877"/>
    <lineage>
        <taxon>Eukaryota</taxon>
        <taxon>Sar</taxon>
        <taxon>Alveolata</taxon>
        <taxon>Dinophyceae</taxon>
        <taxon>Peridiniales</taxon>
        <taxon>Peridiniales incertae sedis</taxon>
        <taxon>Zooxanthella</taxon>
    </lineage>
</organism>
<keyword evidence="3 11" id="KW-0812">Transmembrane</keyword>
<reference evidence="13" key="1">
    <citation type="submission" date="2021-01" db="EMBL/GenBank/DDBJ databases">
        <authorList>
            <person name="Corre E."/>
            <person name="Pelletier E."/>
            <person name="Niang G."/>
            <person name="Scheremetjew M."/>
            <person name="Finn R."/>
            <person name="Kale V."/>
            <person name="Holt S."/>
            <person name="Cochrane G."/>
            <person name="Meng A."/>
            <person name="Brown T."/>
            <person name="Cohen L."/>
        </authorList>
    </citation>
    <scope>NUCLEOTIDE SEQUENCE</scope>
    <source>
        <strain evidence="13">RCC3387</strain>
    </source>
</reference>
<feature type="compositionally biased region" description="Polar residues" evidence="10">
    <location>
        <begin position="132"/>
        <end position="141"/>
    </location>
</feature>
<keyword evidence="6" id="KW-0333">Golgi apparatus</keyword>
<dbReference type="SMART" id="SM00397">
    <property type="entry name" value="t_SNARE"/>
    <property type="match status" value="1"/>
</dbReference>
<evidence type="ECO:0000256" key="7">
    <source>
        <dbReference type="ARBA" id="ARBA00023136"/>
    </source>
</evidence>
<evidence type="ECO:0000313" key="13">
    <source>
        <dbReference type="EMBL" id="CAD9498385.1"/>
    </source>
</evidence>
<dbReference type="InterPro" id="IPR000727">
    <property type="entry name" value="T_SNARE_dom"/>
</dbReference>
<sequence length="247" mass="28218">MLPSAADPYYVAKEEIEATIVRVQEMHREWKQLFQRENTARHQRFQHLHAEICGDLRQLDFDLQDISETIRLVEVNRARFQMDDAEIASRKGFANKGRATVKEIQDSVTGTATQAKLEADKRQVLTSRDGGVSSSRQNQVSRDNDAFLDRERQHQQQIVKQQDETLDQIASSASRLQGAAASISQELTDQRKMLEDLDNDIDKETAKLNFVMKRMGRLLETGDSKQLCLIIGLLVLMVFLIFLIVNS</sequence>
<dbReference type="InterPro" id="IPR015260">
    <property type="entry name" value="Syntaxin-6/10/61_N"/>
</dbReference>
<dbReference type="PANTHER" id="PTHR12791">
    <property type="entry name" value="GOLGI SNARE BET1-RELATED"/>
    <property type="match status" value="1"/>
</dbReference>
<dbReference type="Gene3D" id="1.20.58.90">
    <property type="match status" value="1"/>
</dbReference>
<keyword evidence="5 11" id="KW-1133">Transmembrane helix</keyword>
<protein>
    <recommendedName>
        <fullName evidence="12">t-SNARE coiled-coil homology domain-containing protein</fullName>
    </recommendedName>
</protein>
<dbReference type="SUPFAM" id="SSF47661">
    <property type="entry name" value="t-snare proteins"/>
    <property type="match status" value="1"/>
</dbReference>
<evidence type="ECO:0000259" key="12">
    <source>
        <dbReference type="PROSITE" id="PS50192"/>
    </source>
</evidence>
<dbReference type="GO" id="GO:0015031">
    <property type="term" value="P:protein transport"/>
    <property type="evidence" value="ECO:0007669"/>
    <property type="project" value="UniProtKB-KW"/>
</dbReference>
<comment type="subcellular location">
    <subcellularLocation>
        <location evidence="8">Golgi apparatus</location>
        <location evidence="8">trans-Golgi network membrane</location>
        <topology evidence="8">Single-pass type IV membrane protein</topology>
    </subcellularLocation>
</comment>
<dbReference type="CDD" id="cd21443">
    <property type="entry name" value="SNARE_NTD_STX6_STX10"/>
    <property type="match status" value="1"/>
</dbReference>
<dbReference type="SUPFAM" id="SSF58038">
    <property type="entry name" value="SNARE fusion complex"/>
    <property type="match status" value="1"/>
</dbReference>
<keyword evidence="4" id="KW-0653">Protein transport</keyword>
<evidence type="ECO:0000256" key="10">
    <source>
        <dbReference type="SAM" id="MobiDB-lite"/>
    </source>
</evidence>
<feature type="transmembrane region" description="Helical" evidence="11">
    <location>
        <begin position="227"/>
        <end position="245"/>
    </location>
</feature>
<dbReference type="GO" id="GO:0016020">
    <property type="term" value="C:membrane"/>
    <property type="evidence" value="ECO:0007669"/>
    <property type="project" value="InterPro"/>
</dbReference>
<dbReference type="EMBL" id="HBGW01005863">
    <property type="protein sequence ID" value="CAD9498385.1"/>
    <property type="molecule type" value="Transcribed_RNA"/>
</dbReference>
<feature type="region of interest" description="Disordered" evidence="10">
    <location>
        <begin position="122"/>
        <end position="142"/>
    </location>
</feature>
<keyword evidence="9" id="KW-0175">Coiled coil</keyword>
<dbReference type="GO" id="GO:0048193">
    <property type="term" value="P:Golgi vesicle transport"/>
    <property type="evidence" value="ECO:0007669"/>
    <property type="project" value="InterPro"/>
</dbReference>
<keyword evidence="7 11" id="KW-0472">Membrane</keyword>